<dbReference type="InterPro" id="IPR013332">
    <property type="entry name" value="KPR_N"/>
</dbReference>
<comment type="function">
    <text evidence="10">Catalyzes the NADPH-dependent reduction of ketopantoate into pantoic acid.</text>
</comment>
<dbReference type="GO" id="GO:0008677">
    <property type="term" value="F:2-dehydropantoate 2-reductase activity"/>
    <property type="evidence" value="ECO:0007669"/>
    <property type="project" value="UniProtKB-EC"/>
</dbReference>
<dbReference type="Pfam" id="PF02558">
    <property type="entry name" value="ApbA"/>
    <property type="match status" value="1"/>
</dbReference>
<dbReference type="InterPro" id="IPR013752">
    <property type="entry name" value="KPA_reductase"/>
</dbReference>
<dbReference type="PANTHER" id="PTHR43765:SF2">
    <property type="entry name" value="2-DEHYDROPANTOATE 2-REDUCTASE"/>
    <property type="match status" value="1"/>
</dbReference>
<evidence type="ECO:0000313" key="14">
    <source>
        <dbReference type="Proteomes" id="UP000318126"/>
    </source>
</evidence>
<comment type="similarity">
    <text evidence="2 10">Belongs to the ketopantoate reductase family.</text>
</comment>
<evidence type="ECO:0000256" key="8">
    <source>
        <dbReference type="ARBA" id="ARBA00032024"/>
    </source>
</evidence>
<dbReference type="Gene3D" id="3.40.50.720">
    <property type="entry name" value="NAD(P)-binding Rossmann-like Domain"/>
    <property type="match status" value="1"/>
</dbReference>
<organism evidence="13 14">
    <name type="scientific">Shewanella hanedai</name>
    <name type="common">Alteromonas hanedai</name>
    <dbReference type="NCBI Taxonomy" id="25"/>
    <lineage>
        <taxon>Bacteria</taxon>
        <taxon>Pseudomonadati</taxon>
        <taxon>Pseudomonadota</taxon>
        <taxon>Gammaproteobacteria</taxon>
        <taxon>Alteromonadales</taxon>
        <taxon>Shewanellaceae</taxon>
        <taxon>Shewanella</taxon>
    </lineage>
</organism>
<comment type="pathway">
    <text evidence="1 10">Cofactor biosynthesis; (R)-pantothenate biosynthesis; (R)-pantoate from 3-methyl-2-oxobutanoate: step 2/2.</text>
</comment>
<dbReference type="SUPFAM" id="SSF51735">
    <property type="entry name" value="NAD(P)-binding Rossmann-fold domains"/>
    <property type="match status" value="1"/>
</dbReference>
<dbReference type="InterPro" id="IPR008927">
    <property type="entry name" value="6-PGluconate_DH-like_C_sf"/>
</dbReference>
<sequence>MSTHKSRFTSTSDTKVGILGAGAIGQLLFHQLTATGCAPYFITRGGNTRQQTLTLTSIENNTSNLSAELFSPVSQSDTHDALAQVMRDTQVIIVCVKAYQVNEAINSILTRIPKDCHLLLLHNGMGPHLQIEKQLSTQGLSVGTTSQGALKLATWHIQQTGCGSSQLGHASGPQLPNRLKDLLLSAIPQSQWCEPVLPLLWQKLAINAAINPLTAIEQCRNGALADIRYRPIIEMIISELVEVAKLEGVELDKLVLTNRVYEVIKLTANNFSSMHQDVANKRQTEVGSINGYIVARARVHHLNCKTNEDLYNQITKIESQYPI</sequence>
<dbReference type="RefSeq" id="WP_144040318.1">
    <property type="nucleotide sequence ID" value="NZ_BMPL01000012.1"/>
</dbReference>
<keyword evidence="7 10" id="KW-0560">Oxidoreductase</keyword>
<evidence type="ECO:0000259" key="11">
    <source>
        <dbReference type="Pfam" id="PF02558"/>
    </source>
</evidence>
<dbReference type="InterPro" id="IPR036291">
    <property type="entry name" value="NAD(P)-bd_dom_sf"/>
</dbReference>
<dbReference type="InterPro" id="IPR003710">
    <property type="entry name" value="ApbA"/>
</dbReference>
<accession>A0A553JP24</accession>
<name>A0A553JP24_SHEHA</name>
<gene>
    <name evidence="13" type="ORF">FN961_11495</name>
</gene>
<comment type="catalytic activity">
    <reaction evidence="9 10">
        <text>(R)-pantoate + NADP(+) = 2-dehydropantoate + NADPH + H(+)</text>
        <dbReference type="Rhea" id="RHEA:16233"/>
        <dbReference type="ChEBI" id="CHEBI:11561"/>
        <dbReference type="ChEBI" id="CHEBI:15378"/>
        <dbReference type="ChEBI" id="CHEBI:15980"/>
        <dbReference type="ChEBI" id="CHEBI:57783"/>
        <dbReference type="ChEBI" id="CHEBI:58349"/>
        <dbReference type="EC" id="1.1.1.169"/>
    </reaction>
</comment>
<dbReference type="InterPro" id="IPR013328">
    <property type="entry name" value="6PGD_dom2"/>
</dbReference>
<keyword evidence="6 10" id="KW-0521">NADP</keyword>
<proteinExistence type="inferred from homology"/>
<feature type="domain" description="Ketopantoate reductase N-terminal" evidence="11">
    <location>
        <begin position="16"/>
        <end position="171"/>
    </location>
</feature>
<evidence type="ECO:0000313" key="13">
    <source>
        <dbReference type="EMBL" id="TRY14180.1"/>
    </source>
</evidence>
<comment type="caution">
    <text evidence="13">The sequence shown here is derived from an EMBL/GenBank/DDBJ whole genome shotgun (WGS) entry which is preliminary data.</text>
</comment>
<dbReference type="GO" id="GO:0005737">
    <property type="term" value="C:cytoplasm"/>
    <property type="evidence" value="ECO:0007669"/>
    <property type="project" value="TreeGrafter"/>
</dbReference>
<dbReference type="InterPro" id="IPR050838">
    <property type="entry name" value="Ketopantoate_reductase"/>
</dbReference>
<keyword evidence="14" id="KW-1185">Reference proteome</keyword>
<dbReference type="PANTHER" id="PTHR43765">
    <property type="entry name" value="2-DEHYDROPANTOATE 2-REDUCTASE-RELATED"/>
    <property type="match status" value="1"/>
</dbReference>
<dbReference type="SUPFAM" id="SSF48179">
    <property type="entry name" value="6-phosphogluconate dehydrogenase C-terminal domain-like"/>
    <property type="match status" value="1"/>
</dbReference>
<feature type="domain" description="Ketopantoate reductase C-terminal" evidence="12">
    <location>
        <begin position="199"/>
        <end position="317"/>
    </location>
</feature>
<dbReference type="Pfam" id="PF08546">
    <property type="entry name" value="ApbA_C"/>
    <property type="match status" value="1"/>
</dbReference>
<dbReference type="GO" id="GO:0015940">
    <property type="term" value="P:pantothenate biosynthetic process"/>
    <property type="evidence" value="ECO:0007669"/>
    <property type="project" value="UniProtKB-UniPathway"/>
</dbReference>
<evidence type="ECO:0000256" key="6">
    <source>
        <dbReference type="ARBA" id="ARBA00022857"/>
    </source>
</evidence>
<dbReference type="EMBL" id="VKGK01000012">
    <property type="protein sequence ID" value="TRY14180.1"/>
    <property type="molecule type" value="Genomic_DNA"/>
</dbReference>
<dbReference type="GO" id="GO:0050661">
    <property type="term" value="F:NADP binding"/>
    <property type="evidence" value="ECO:0007669"/>
    <property type="project" value="TreeGrafter"/>
</dbReference>
<reference evidence="14" key="1">
    <citation type="submission" date="2019-07" db="EMBL/GenBank/DDBJ databases">
        <title>Shewanella sp. YLB-08 draft genomic sequence.</title>
        <authorList>
            <person name="Yu L."/>
        </authorList>
    </citation>
    <scope>NUCLEOTIDE SEQUENCE [LARGE SCALE GENOMIC DNA]</scope>
    <source>
        <strain evidence="14">JCM 20706</strain>
    </source>
</reference>
<dbReference type="AlphaFoldDB" id="A0A553JP24"/>
<evidence type="ECO:0000256" key="4">
    <source>
        <dbReference type="ARBA" id="ARBA00019465"/>
    </source>
</evidence>
<evidence type="ECO:0000256" key="5">
    <source>
        <dbReference type="ARBA" id="ARBA00022655"/>
    </source>
</evidence>
<evidence type="ECO:0000256" key="1">
    <source>
        <dbReference type="ARBA" id="ARBA00004994"/>
    </source>
</evidence>
<evidence type="ECO:0000256" key="7">
    <source>
        <dbReference type="ARBA" id="ARBA00023002"/>
    </source>
</evidence>
<dbReference type="NCBIfam" id="TIGR00745">
    <property type="entry name" value="apbA_panE"/>
    <property type="match status" value="1"/>
</dbReference>
<evidence type="ECO:0000256" key="10">
    <source>
        <dbReference type="RuleBase" id="RU362068"/>
    </source>
</evidence>
<dbReference type="OrthoDB" id="6530772at2"/>
<protein>
    <recommendedName>
        <fullName evidence="4 10">2-dehydropantoate 2-reductase</fullName>
        <ecNumber evidence="3 10">1.1.1.169</ecNumber>
    </recommendedName>
    <alternativeName>
        <fullName evidence="8 10">Ketopantoate reductase</fullName>
    </alternativeName>
</protein>
<dbReference type="UniPathway" id="UPA00028">
    <property type="reaction ID" value="UER00004"/>
</dbReference>
<keyword evidence="5 10" id="KW-0566">Pantothenate biosynthesis</keyword>
<evidence type="ECO:0000256" key="3">
    <source>
        <dbReference type="ARBA" id="ARBA00013014"/>
    </source>
</evidence>
<dbReference type="Proteomes" id="UP000318126">
    <property type="component" value="Unassembled WGS sequence"/>
</dbReference>
<dbReference type="EC" id="1.1.1.169" evidence="3 10"/>
<evidence type="ECO:0000259" key="12">
    <source>
        <dbReference type="Pfam" id="PF08546"/>
    </source>
</evidence>
<evidence type="ECO:0000256" key="9">
    <source>
        <dbReference type="ARBA" id="ARBA00048793"/>
    </source>
</evidence>
<dbReference type="Gene3D" id="1.10.1040.10">
    <property type="entry name" value="N-(1-d-carboxylethyl)-l-norvaline Dehydrogenase, domain 2"/>
    <property type="match status" value="1"/>
</dbReference>
<evidence type="ECO:0000256" key="2">
    <source>
        <dbReference type="ARBA" id="ARBA00007870"/>
    </source>
</evidence>